<feature type="domain" description="FAD-binding FR-type" evidence="10">
    <location>
        <begin position="272"/>
        <end position="375"/>
    </location>
</feature>
<gene>
    <name evidence="11" type="ORF">FA014_06855</name>
</gene>
<evidence type="ECO:0000256" key="5">
    <source>
        <dbReference type="ARBA" id="ARBA00022827"/>
    </source>
</evidence>
<dbReference type="EMBL" id="SZYE01000036">
    <property type="protein sequence ID" value="TKR24269.1"/>
    <property type="molecule type" value="Genomic_DNA"/>
</dbReference>
<comment type="cofactor">
    <cofactor evidence="1">
        <name>FAD</name>
        <dbReference type="ChEBI" id="CHEBI:57692"/>
    </cofactor>
</comment>
<evidence type="ECO:0000259" key="10">
    <source>
        <dbReference type="PROSITE" id="PS51384"/>
    </source>
</evidence>
<dbReference type="PRINTS" id="PR00410">
    <property type="entry name" value="PHEHYDRXLASE"/>
</dbReference>
<dbReference type="InterPro" id="IPR017938">
    <property type="entry name" value="Riboflavin_synthase-like_b-brl"/>
</dbReference>
<evidence type="ECO:0000313" key="11">
    <source>
        <dbReference type="EMBL" id="TKR24269.1"/>
    </source>
</evidence>
<evidence type="ECO:0000313" key="12">
    <source>
        <dbReference type="Proteomes" id="UP000308121"/>
    </source>
</evidence>
<dbReference type="Gene3D" id="3.40.50.80">
    <property type="entry name" value="Nucleotide-binding domain of ferredoxin-NADP reductase (FNR) module"/>
    <property type="match status" value="1"/>
</dbReference>
<keyword evidence="6" id="KW-0560">Oxidoreductase</keyword>
<evidence type="ECO:0000256" key="3">
    <source>
        <dbReference type="ARBA" id="ARBA00022714"/>
    </source>
</evidence>
<keyword evidence="9" id="KW-1133">Transmembrane helix</keyword>
<evidence type="ECO:0000256" key="1">
    <source>
        <dbReference type="ARBA" id="ARBA00001974"/>
    </source>
</evidence>
<keyword evidence="7" id="KW-0408">Iron</keyword>
<feature type="transmembrane region" description="Helical" evidence="9">
    <location>
        <begin position="101"/>
        <end position="119"/>
    </location>
</feature>
<feature type="transmembrane region" description="Helical" evidence="9">
    <location>
        <begin position="231"/>
        <end position="252"/>
    </location>
</feature>
<evidence type="ECO:0000256" key="4">
    <source>
        <dbReference type="ARBA" id="ARBA00022723"/>
    </source>
</evidence>
<dbReference type="AlphaFoldDB" id="A0A7Z8K101"/>
<feature type="transmembrane region" description="Helical" evidence="9">
    <location>
        <begin position="150"/>
        <end position="167"/>
    </location>
</feature>
<dbReference type="InterPro" id="IPR050415">
    <property type="entry name" value="MRET"/>
</dbReference>
<accession>A0A7Z8K101</accession>
<dbReference type="InterPro" id="IPR039261">
    <property type="entry name" value="FNR_nucleotide-bd"/>
</dbReference>
<evidence type="ECO:0000256" key="7">
    <source>
        <dbReference type="ARBA" id="ARBA00023004"/>
    </source>
</evidence>
<reference evidence="11 12" key="1">
    <citation type="submission" date="2019-05" db="EMBL/GenBank/DDBJ databases">
        <title>Genome sequence of Cellulomonas hominis strain CS1.</title>
        <authorList>
            <person name="Belmont J."/>
            <person name="Maclea K.S."/>
        </authorList>
    </citation>
    <scope>NUCLEOTIDE SEQUENCE [LARGE SCALE GENOMIC DNA]</scope>
    <source>
        <strain evidence="11 12">CS1</strain>
    </source>
</reference>
<keyword evidence="8" id="KW-0411">Iron-sulfur</keyword>
<comment type="caution">
    <text evidence="11">The sequence shown here is derived from an EMBL/GenBank/DDBJ whole genome shotgun (WGS) entry which is preliminary data.</text>
</comment>
<dbReference type="SUPFAM" id="SSF63380">
    <property type="entry name" value="Riboflavin synthase domain-like"/>
    <property type="match status" value="1"/>
</dbReference>
<keyword evidence="4" id="KW-0479">Metal-binding</keyword>
<dbReference type="OrthoDB" id="9801223at2"/>
<dbReference type="InterPro" id="IPR017927">
    <property type="entry name" value="FAD-bd_FR_type"/>
</dbReference>
<feature type="transmembrane region" description="Helical" evidence="9">
    <location>
        <begin position="198"/>
        <end position="219"/>
    </location>
</feature>
<feature type="transmembrane region" description="Helical" evidence="9">
    <location>
        <begin position="79"/>
        <end position="95"/>
    </location>
</feature>
<keyword evidence="9" id="KW-0472">Membrane</keyword>
<protein>
    <submittedName>
        <fullName evidence="11">Oxidoreductase</fullName>
    </submittedName>
</protein>
<keyword evidence="5" id="KW-0274">FAD</keyword>
<dbReference type="SUPFAM" id="SSF52343">
    <property type="entry name" value="Ferredoxin reductase-like, C-terminal NADP-linked domain"/>
    <property type="match status" value="1"/>
</dbReference>
<dbReference type="Proteomes" id="UP000308121">
    <property type="component" value="Unassembled WGS sequence"/>
</dbReference>
<feature type="transmembrane region" description="Helical" evidence="9">
    <location>
        <begin position="49"/>
        <end position="72"/>
    </location>
</feature>
<evidence type="ECO:0000256" key="8">
    <source>
        <dbReference type="ARBA" id="ARBA00023014"/>
    </source>
</evidence>
<name>A0A7Z8K101_9CELL</name>
<sequence>MTAPVLAFAWLDERLGRVTMYRLLTLGLSALAVVALVLAATDVIFVDPLAVLVSAAVAVAASVASAWATALAFRTRPHTESAVITGLILLFLFWPTLEARYLGTLALAALLANLSKYLLAWRGRHVLNPAAAGALLVGLTGWDATTWWVADRWLLVPVLLLTLVVVVRTRRYALVGTFVGVAVLAVAIRLVAEGSAPWPAVQAAVVSYPILFLGGVMLTEPLTLPPRRWQQLVEAVVVGGLMAVSYHVGPLYSTPEAALVVGNLIGFAWGQRGAVRLALTRSTRLTPRTVELAFRADRPVRFRPGQYVELTVPHARPDARGTRRVFSVSSAPSAGELTVALTVPERPSTFKRALAALPIGSRVRATGLGGDFVLPDDAGRPVLLVAGGIGITPFASQLAALVAAGERRDVVLVHAVTDHADLAYADVARAAGARVLVLSPTPDLDSLPSGAVHLGERRLSVEGLTEAVPDLAQRDAYVSGPPAMVDGTRSLLRRAGARRVRTDAFSGY</sequence>
<dbReference type="PANTHER" id="PTHR47354:SF6">
    <property type="entry name" value="NADH OXIDOREDUCTASE HCR"/>
    <property type="match status" value="1"/>
</dbReference>
<keyword evidence="3" id="KW-0001">2Fe-2S</keyword>
<keyword evidence="2" id="KW-0285">Flavoprotein</keyword>
<keyword evidence="9" id="KW-0812">Transmembrane</keyword>
<dbReference type="CDD" id="cd00322">
    <property type="entry name" value="FNR_like"/>
    <property type="match status" value="1"/>
</dbReference>
<feature type="transmembrane region" description="Helical" evidence="9">
    <location>
        <begin position="172"/>
        <end position="192"/>
    </location>
</feature>
<dbReference type="PANTHER" id="PTHR47354">
    <property type="entry name" value="NADH OXIDOREDUCTASE HCR"/>
    <property type="match status" value="1"/>
</dbReference>
<dbReference type="GO" id="GO:0046872">
    <property type="term" value="F:metal ion binding"/>
    <property type="evidence" value="ECO:0007669"/>
    <property type="project" value="UniProtKB-KW"/>
</dbReference>
<organism evidence="11 12">
    <name type="scientific">Cellulomonas hominis</name>
    <dbReference type="NCBI Taxonomy" id="156981"/>
    <lineage>
        <taxon>Bacteria</taxon>
        <taxon>Bacillati</taxon>
        <taxon>Actinomycetota</taxon>
        <taxon>Actinomycetes</taxon>
        <taxon>Micrococcales</taxon>
        <taxon>Cellulomonadaceae</taxon>
        <taxon>Cellulomonas</taxon>
    </lineage>
</organism>
<dbReference type="Pfam" id="PF00175">
    <property type="entry name" value="NAD_binding_1"/>
    <property type="match status" value="1"/>
</dbReference>
<dbReference type="RefSeq" id="WP_154728953.1">
    <property type="nucleotide sequence ID" value="NZ_SZYE01000036.1"/>
</dbReference>
<evidence type="ECO:0000256" key="9">
    <source>
        <dbReference type="SAM" id="Phobius"/>
    </source>
</evidence>
<dbReference type="Gene3D" id="2.40.30.10">
    <property type="entry name" value="Translation factors"/>
    <property type="match status" value="1"/>
</dbReference>
<dbReference type="PROSITE" id="PS51384">
    <property type="entry name" value="FAD_FR"/>
    <property type="match status" value="1"/>
</dbReference>
<evidence type="ECO:0000256" key="6">
    <source>
        <dbReference type="ARBA" id="ARBA00023002"/>
    </source>
</evidence>
<dbReference type="GO" id="GO:0016491">
    <property type="term" value="F:oxidoreductase activity"/>
    <property type="evidence" value="ECO:0007669"/>
    <property type="project" value="UniProtKB-KW"/>
</dbReference>
<dbReference type="InterPro" id="IPR001433">
    <property type="entry name" value="OxRdtase_FAD/NAD-bd"/>
</dbReference>
<proteinExistence type="predicted"/>
<evidence type="ECO:0000256" key="2">
    <source>
        <dbReference type="ARBA" id="ARBA00022630"/>
    </source>
</evidence>
<feature type="transmembrane region" description="Helical" evidence="9">
    <location>
        <begin position="126"/>
        <end position="144"/>
    </location>
</feature>
<dbReference type="GO" id="GO:0051537">
    <property type="term" value="F:2 iron, 2 sulfur cluster binding"/>
    <property type="evidence" value="ECO:0007669"/>
    <property type="project" value="UniProtKB-KW"/>
</dbReference>